<evidence type="ECO:0000256" key="11">
    <source>
        <dbReference type="ARBA" id="ARBA00022776"/>
    </source>
</evidence>
<name>A0AA39CWF3_9EURO</name>
<keyword evidence="20" id="KW-0137">Centromere</keyword>
<proteinExistence type="inferred from homology"/>
<accession>A0AA39CWF3</accession>
<dbReference type="InterPro" id="IPR002942">
    <property type="entry name" value="S4_RNA-bd"/>
</dbReference>
<dbReference type="SUPFAM" id="SSF55174">
    <property type="entry name" value="Alpha-L RNA-binding motif"/>
    <property type="match status" value="1"/>
</dbReference>
<feature type="coiled-coil region" evidence="24">
    <location>
        <begin position="89"/>
        <end position="130"/>
    </location>
</feature>
<dbReference type="GO" id="GO:0008017">
    <property type="term" value="F:microtubule binding"/>
    <property type="evidence" value="ECO:0007669"/>
    <property type="project" value="TreeGrafter"/>
</dbReference>
<keyword evidence="18" id="KW-0687">Ribonucleoprotein</keyword>
<keyword evidence="17" id="KW-0539">Nucleus</keyword>
<keyword evidence="10 23" id="KW-0699">rRNA-binding</keyword>
<feature type="compositionally biased region" description="Basic and acidic residues" evidence="25">
    <location>
        <begin position="360"/>
        <end position="372"/>
    </location>
</feature>
<evidence type="ECO:0000256" key="23">
    <source>
        <dbReference type="PROSITE-ProRule" id="PRU00182"/>
    </source>
</evidence>
<dbReference type="CDD" id="cd11565">
    <property type="entry name" value="RWD_Spc24"/>
    <property type="match status" value="1"/>
</dbReference>
<dbReference type="GO" id="GO:0005634">
    <property type="term" value="C:nucleus"/>
    <property type="evidence" value="ECO:0007669"/>
    <property type="project" value="UniProtKB-SubCell"/>
</dbReference>
<dbReference type="GO" id="GO:0005815">
    <property type="term" value="C:microtubule organizing center"/>
    <property type="evidence" value="ECO:0007669"/>
    <property type="project" value="UniProtKB-SubCell"/>
</dbReference>
<evidence type="ECO:0000256" key="9">
    <source>
        <dbReference type="ARBA" id="ARBA00022618"/>
    </source>
</evidence>
<dbReference type="InterPro" id="IPR018079">
    <property type="entry name" value="Ribosomal_uS4_CS"/>
</dbReference>
<dbReference type="PANTHER" id="PTHR22142:SF2">
    <property type="entry name" value="KINETOCHORE PROTEIN SPC24"/>
    <property type="match status" value="1"/>
</dbReference>
<dbReference type="GO" id="GO:0031262">
    <property type="term" value="C:Ndc80 complex"/>
    <property type="evidence" value="ECO:0007669"/>
    <property type="project" value="TreeGrafter"/>
</dbReference>
<evidence type="ECO:0000256" key="8">
    <source>
        <dbReference type="ARBA" id="ARBA00022454"/>
    </source>
</evidence>
<feature type="compositionally biased region" description="Low complexity" evidence="25">
    <location>
        <begin position="477"/>
        <end position="500"/>
    </location>
</feature>
<dbReference type="CDD" id="cd00165">
    <property type="entry name" value="S4"/>
    <property type="match status" value="1"/>
</dbReference>
<keyword evidence="8" id="KW-0158">Chromosome</keyword>
<dbReference type="InterPro" id="IPR036986">
    <property type="entry name" value="S4_RNA-bd_sf"/>
</dbReference>
<evidence type="ECO:0000256" key="3">
    <source>
        <dbReference type="ARBA" id="ARBA00004267"/>
    </source>
</evidence>
<dbReference type="Gene3D" id="3.10.290.10">
    <property type="entry name" value="RNA-binding S4 domain"/>
    <property type="match status" value="1"/>
</dbReference>
<feature type="domain" description="RNA-binding S4" evidence="26">
    <location>
        <begin position="297"/>
        <end position="357"/>
    </location>
</feature>
<evidence type="ECO:0000256" key="2">
    <source>
        <dbReference type="ARBA" id="ARBA00004173"/>
    </source>
</evidence>
<reference evidence="27" key="1">
    <citation type="submission" date="2022-10" db="EMBL/GenBank/DDBJ databases">
        <title>Culturing micro-colonial fungi from biological soil crusts in the Mojave desert and describing Neophaeococcomyces mojavensis, and introducing the new genera and species Taxawa tesnikishii.</title>
        <authorList>
            <person name="Kurbessoian T."/>
            <person name="Stajich J.E."/>
        </authorList>
    </citation>
    <scope>NUCLEOTIDE SEQUENCE</scope>
    <source>
        <strain evidence="27">TK_35</strain>
    </source>
</reference>
<feature type="region of interest" description="Disordered" evidence="25">
    <location>
        <begin position="251"/>
        <end position="279"/>
    </location>
</feature>
<evidence type="ECO:0000256" key="18">
    <source>
        <dbReference type="ARBA" id="ARBA00023274"/>
    </source>
</evidence>
<organism evidence="27 28">
    <name type="scientific">Knufia peltigerae</name>
    <dbReference type="NCBI Taxonomy" id="1002370"/>
    <lineage>
        <taxon>Eukaryota</taxon>
        <taxon>Fungi</taxon>
        <taxon>Dikarya</taxon>
        <taxon>Ascomycota</taxon>
        <taxon>Pezizomycotina</taxon>
        <taxon>Eurotiomycetes</taxon>
        <taxon>Chaetothyriomycetidae</taxon>
        <taxon>Chaetothyriales</taxon>
        <taxon>Trichomeriaceae</taxon>
        <taxon>Knufia</taxon>
    </lineage>
</organism>
<dbReference type="GO" id="GO:0007059">
    <property type="term" value="P:chromosome segregation"/>
    <property type="evidence" value="ECO:0007669"/>
    <property type="project" value="TreeGrafter"/>
</dbReference>
<keyword evidence="28" id="KW-1185">Reference proteome</keyword>
<evidence type="ECO:0000256" key="10">
    <source>
        <dbReference type="ARBA" id="ARBA00022730"/>
    </source>
</evidence>
<evidence type="ECO:0000256" key="22">
    <source>
        <dbReference type="ARBA" id="ARBA00071419"/>
    </source>
</evidence>
<feature type="region of interest" description="Disordered" evidence="25">
    <location>
        <begin position="358"/>
        <end position="403"/>
    </location>
</feature>
<evidence type="ECO:0000256" key="24">
    <source>
        <dbReference type="SAM" id="Coils"/>
    </source>
</evidence>
<feature type="compositionally biased region" description="Acidic residues" evidence="25">
    <location>
        <begin position="390"/>
        <end position="400"/>
    </location>
</feature>
<dbReference type="FunFam" id="3.10.290.10:FF:000025">
    <property type="entry name" value="30S ribosomal subunit S4"/>
    <property type="match status" value="1"/>
</dbReference>
<dbReference type="EMBL" id="JAPDRN010000055">
    <property type="protein sequence ID" value="KAJ9632581.1"/>
    <property type="molecule type" value="Genomic_DNA"/>
</dbReference>
<keyword evidence="19" id="KW-0131">Cell cycle</keyword>
<dbReference type="GO" id="GO:0051301">
    <property type="term" value="P:cell division"/>
    <property type="evidence" value="ECO:0007669"/>
    <property type="project" value="UniProtKB-KW"/>
</dbReference>
<keyword evidence="9" id="KW-0132">Cell division</keyword>
<dbReference type="Gene3D" id="3.30.160.430">
    <property type="match status" value="1"/>
</dbReference>
<evidence type="ECO:0000313" key="28">
    <source>
        <dbReference type="Proteomes" id="UP001172681"/>
    </source>
</evidence>
<comment type="similarity">
    <text evidence="6">Belongs to the SPC24 family.</text>
</comment>
<evidence type="ECO:0000256" key="15">
    <source>
        <dbReference type="ARBA" id="ARBA00023054"/>
    </source>
</evidence>
<evidence type="ECO:0000256" key="6">
    <source>
        <dbReference type="ARBA" id="ARBA00007804"/>
    </source>
</evidence>
<keyword evidence="16" id="KW-0496">Mitochondrion</keyword>
<comment type="subcellular location">
    <subcellularLocation>
        <location evidence="4">Chromosome</location>
        <location evidence="4">Centromere</location>
        <location evidence="4">Kinetochore</location>
    </subcellularLocation>
    <subcellularLocation>
        <location evidence="3">Cytoplasm</location>
        <location evidence="3">Cytoskeleton</location>
        <location evidence="3">Microtubule organizing center</location>
    </subcellularLocation>
    <subcellularLocation>
        <location evidence="2">Mitochondrion</location>
    </subcellularLocation>
    <subcellularLocation>
        <location evidence="1">Nucleus</location>
    </subcellularLocation>
</comment>
<evidence type="ECO:0000259" key="26">
    <source>
        <dbReference type="SMART" id="SM00363"/>
    </source>
</evidence>
<evidence type="ECO:0000256" key="19">
    <source>
        <dbReference type="ARBA" id="ARBA00023306"/>
    </source>
</evidence>
<dbReference type="InterPro" id="IPR013252">
    <property type="entry name" value="Ndc80_Spc24"/>
</dbReference>
<keyword evidence="12" id="KW-0995">Kinetochore</keyword>
<keyword evidence="15 24" id="KW-0175">Coiled coil</keyword>
<dbReference type="PROSITE" id="PS00632">
    <property type="entry name" value="RIBOSOMAL_S4"/>
    <property type="match status" value="1"/>
</dbReference>
<feature type="compositionally biased region" description="Basic and acidic residues" evidence="25">
    <location>
        <begin position="267"/>
        <end position="277"/>
    </location>
</feature>
<dbReference type="GO" id="GO:0005840">
    <property type="term" value="C:ribosome"/>
    <property type="evidence" value="ECO:0007669"/>
    <property type="project" value="UniProtKB-KW"/>
</dbReference>
<evidence type="ECO:0000256" key="5">
    <source>
        <dbReference type="ARBA" id="ARBA00007465"/>
    </source>
</evidence>
<comment type="caution">
    <text evidence="27">The sequence shown here is derived from an EMBL/GenBank/DDBJ whole genome shotgun (WGS) entry which is preliminary data.</text>
</comment>
<feature type="region of interest" description="Disordered" evidence="25">
    <location>
        <begin position="470"/>
        <end position="508"/>
    </location>
</feature>
<dbReference type="AlphaFoldDB" id="A0AA39CWF3"/>
<dbReference type="InterPro" id="IPR038066">
    <property type="entry name" value="Spc24_Fungi_globular_sf"/>
</dbReference>
<evidence type="ECO:0000256" key="16">
    <source>
        <dbReference type="ARBA" id="ARBA00023128"/>
    </source>
</evidence>
<keyword evidence="11" id="KW-0498">Mitosis</keyword>
<dbReference type="PROSITE" id="PS50889">
    <property type="entry name" value="S4"/>
    <property type="match status" value="1"/>
</dbReference>
<dbReference type="SUPFAM" id="SSF143026">
    <property type="entry name" value="Kinetochore globular domain"/>
    <property type="match status" value="1"/>
</dbReference>
<dbReference type="Proteomes" id="UP001172681">
    <property type="component" value="Unassembled WGS sequence"/>
</dbReference>
<sequence length="603" mass="68632">MLLDEDPAALIRATVTNFNIAPDKAALSRVNDSLSTLQQSRDLRIRDADTVLRKLSRQLATLESQRKEVVSGHDSGRHASEIVQLDTRKFRVAKQASELEVESERLEAELERLKHRLDDLEEQGVEGDENTRRAREADDPTILRLWLYRSLGIMLDQDEAGNYNKATIGNTKKGDVHVKIRQSWSKYNLFNLTRLRGDPYRPLNFFKTKWKSKSLSRSYHGEQVREKQWVRMFDRRIRSVIPMNARYLASNDGSRESAGRGSGLVSDRNERNSSRWDRTKKKKEVPYMQMTYAPMERRLDTAIFRALFASSARQARQFVVHGAVKVNGKQMRYPGYLLNPGDMFQVLPERVMYATGAPKVNERAKSEDKQNADEEAAEEIGKEEQQPAAEPEEAEAQAEEQDPREVLKALKSQARALLASSKQDLGAKRKQDLRAFSKSIQRLLSKSKSASIETDSAEAQLAEIQQQLQVRRENKAAGEPSSSSPSAVQVASASVEGAAETQTETKAEQQLHIDDEEYNELLTALRSMQENPIDDSKPYATPWTPRDYMSVFAFVPRFLEVNHKICAAVYLRHPVARPGLAEVPTPFSEYINSSAFTWYLRRR</sequence>
<dbReference type="GO" id="GO:1990904">
    <property type="term" value="C:ribonucleoprotein complex"/>
    <property type="evidence" value="ECO:0007669"/>
    <property type="project" value="UniProtKB-KW"/>
</dbReference>
<evidence type="ECO:0000256" key="25">
    <source>
        <dbReference type="SAM" id="MobiDB-lite"/>
    </source>
</evidence>
<protein>
    <recommendedName>
        <fullName evidence="7">Probable kinetochore protein SPC24</fullName>
    </recommendedName>
    <alternativeName>
        <fullName evidence="22">Small ribosomal subunit protein uS4m</fullName>
    </alternativeName>
</protein>
<comment type="similarity">
    <text evidence="5">Belongs to the universal ribosomal protein uS4 family.</text>
</comment>
<evidence type="ECO:0000256" key="7">
    <source>
        <dbReference type="ARBA" id="ARBA00013874"/>
    </source>
</evidence>
<evidence type="ECO:0000256" key="14">
    <source>
        <dbReference type="ARBA" id="ARBA00022980"/>
    </source>
</evidence>
<evidence type="ECO:0000256" key="13">
    <source>
        <dbReference type="ARBA" id="ARBA00022884"/>
    </source>
</evidence>
<evidence type="ECO:0000256" key="4">
    <source>
        <dbReference type="ARBA" id="ARBA00004629"/>
    </source>
</evidence>
<keyword evidence="13 23" id="KW-0694">RNA-binding</keyword>
<evidence type="ECO:0000256" key="20">
    <source>
        <dbReference type="ARBA" id="ARBA00023328"/>
    </source>
</evidence>
<evidence type="ECO:0000256" key="12">
    <source>
        <dbReference type="ARBA" id="ARBA00022838"/>
    </source>
</evidence>
<evidence type="ECO:0000313" key="27">
    <source>
        <dbReference type="EMBL" id="KAJ9632581.1"/>
    </source>
</evidence>
<evidence type="ECO:0000256" key="1">
    <source>
        <dbReference type="ARBA" id="ARBA00004123"/>
    </source>
</evidence>
<evidence type="ECO:0000256" key="21">
    <source>
        <dbReference type="ARBA" id="ARBA00037226"/>
    </source>
</evidence>
<dbReference type="SMART" id="SM00363">
    <property type="entry name" value="S4"/>
    <property type="match status" value="1"/>
</dbReference>
<dbReference type="PANTHER" id="PTHR22142">
    <property type="match status" value="1"/>
</dbReference>
<evidence type="ECO:0000256" key="17">
    <source>
        <dbReference type="ARBA" id="ARBA00023242"/>
    </source>
</evidence>
<dbReference type="Pfam" id="PF01479">
    <property type="entry name" value="S4"/>
    <property type="match status" value="1"/>
</dbReference>
<gene>
    <name evidence="27" type="ORF">H2204_007885</name>
</gene>
<dbReference type="GO" id="GO:0019843">
    <property type="term" value="F:rRNA binding"/>
    <property type="evidence" value="ECO:0007669"/>
    <property type="project" value="UniProtKB-KW"/>
</dbReference>
<dbReference type="GO" id="GO:0005739">
    <property type="term" value="C:mitochondrion"/>
    <property type="evidence" value="ECO:0007669"/>
    <property type="project" value="UniProtKB-SubCell"/>
</dbReference>
<dbReference type="Pfam" id="PF08286">
    <property type="entry name" value="Spc24"/>
    <property type="match status" value="1"/>
</dbReference>
<keyword evidence="14" id="KW-0689">Ribosomal protein</keyword>
<comment type="function">
    <text evidence="21">Component of the mitochondrial ribosome (mitoribosome), a dedicated translation machinery responsible for the synthesis of mitochondrial genome-encoded proteins, including at least some of the essential transmembrane subunits of the mitochondrial respiratory chain. The mitoribosomes are attached to the mitochondrial inner membrane and translation products are cotranslationally integrated into the membrane.</text>
</comment>